<dbReference type="Pfam" id="PF16119">
    <property type="entry name" value="DUF4835"/>
    <property type="match status" value="1"/>
</dbReference>
<dbReference type="EMBL" id="VNHY01000001">
    <property type="protein sequence ID" value="TYP95642.1"/>
    <property type="molecule type" value="Genomic_DNA"/>
</dbReference>
<dbReference type="RefSeq" id="WP_148898300.1">
    <property type="nucleotide sequence ID" value="NZ_VNHY01000001.1"/>
</dbReference>
<dbReference type="Proteomes" id="UP000324595">
    <property type="component" value="Unassembled WGS sequence"/>
</dbReference>
<dbReference type="OrthoDB" id="9773381at2"/>
<feature type="compositionally biased region" description="Polar residues" evidence="1">
    <location>
        <begin position="186"/>
        <end position="196"/>
    </location>
</feature>
<organism evidence="2 3">
    <name type="scientific">Fodinibius salinus</name>
    <dbReference type="NCBI Taxonomy" id="860790"/>
    <lineage>
        <taxon>Bacteria</taxon>
        <taxon>Pseudomonadati</taxon>
        <taxon>Balneolota</taxon>
        <taxon>Balneolia</taxon>
        <taxon>Balneolales</taxon>
        <taxon>Balneolaceae</taxon>
        <taxon>Fodinibius</taxon>
    </lineage>
</organism>
<dbReference type="InterPro" id="IPR032274">
    <property type="entry name" value="DUF4835"/>
</dbReference>
<evidence type="ECO:0000256" key="1">
    <source>
        <dbReference type="SAM" id="MobiDB-lite"/>
    </source>
</evidence>
<accession>A0A5D3YPK5</accession>
<evidence type="ECO:0000313" key="3">
    <source>
        <dbReference type="Proteomes" id="UP000324595"/>
    </source>
</evidence>
<name>A0A5D3YPK5_9BACT</name>
<sequence>MTISCLKKKNRTSRFIVIFGLLLLFPFLLHAQEINATITVDKSQLSSTSLGYLDRLPNIIETYINEYDWINADFQENERIEMEMQITLMSVDSDYNFDAQVVIQSRRPIYNTSQETPLFLFNDTNWNFTYTPNRTLIHDELQFDGLTSLIDFYCYIVLGYDFDSFKELGGSSYFSEAQNIVSLAQSSSSPGWSRNSTNRRSRPQLAGNLTNTSYEKFRQAMYKYHRKGLDVFIKNPRQARQQILDALKMIQESKRTTSRNLLYDAFFNTKYRELVSVFEDADTEVRLEAYNVLSDIDQSHLGEYQKLQ</sequence>
<evidence type="ECO:0008006" key="4">
    <source>
        <dbReference type="Google" id="ProtNLM"/>
    </source>
</evidence>
<feature type="region of interest" description="Disordered" evidence="1">
    <location>
        <begin position="186"/>
        <end position="206"/>
    </location>
</feature>
<proteinExistence type="predicted"/>
<dbReference type="AlphaFoldDB" id="A0A5D3YPK5"/>
<gene>
    <name evidence="2" type="ORF">LX73_0957</name>
</gene>
<evidence type="ECO:0000313" key="2">
    <source>
        <dbReference type="EMBL" id="TYP95642.1"/>
    </source>
</evidence>
<keyword evidence="3" id="KW-1185">Reference proteome</keyword>
<protein>
    <recommendedName>
        <fullName evidence="4">DUF4835 domain-containing protein</fullName>
    </recommendedName>
</protein>
<reference evidence="2 3" key="1">
    <citation type="submission" date="2019-07" db="EMBL/GenBank/DDBJ databases">
        <title>Genomic Encyclopedia of Archaeal and Bacterial Type Strains, Phase II (KMG-II): from individual species to whole genera.</title>
        <authorList>
            <person name="Goeker M."/>
        </authorList>
    </citation>
    <scope>NUCLEOTIDE SEQUENCE [LARGE SCALE GENOMIC DNA]</scope>
    <source>
        <strain evidence="2 3">DSM 21935</strain>
    </source>
</reference>
<comment type="caution">
    <text evidence="2">The sequence shown here is derived from an EMBL/GenBank/DDBJ whole genome shotgun (WGS) entry which is preliminary data.</text>
</comment>